<keyword evidence="2" id="KW-1003">Cell membrane</keyword>
<feature type="transmembrane region" description="Helical" evidence="10">
    <location>
        <begin position="107"/>
        <end position="127"/>
    </location>
</feature>
<keyword evidence="6 10" id="KW-0472">Membrane</keyword>
<proteinExistence type="predicted"/>
<name>A0A818HA27_9BILA</name>
<reference evidence="12" key="1">
    <citation type="submission" date="2021-02" db="EMBL/GenBank/DDBJ databases">
        <authorList>
            <person name="Nowell W R."/>
        </authorList>
    </citation>
    <scope>NUCLEOTIDE SEQUENCE</scope>
</reference>
<dbReference type="CDD" id="cd00637">
    <property type="entry name" value="7tm_classA_rhodopsin-like"/>
    <property type="match status" value="1"/>
</dbReference>
<evidence type="ECO:0000256" key="6">
    <source>
        <dbReference type="ARBA" id="ARBA00023136"/>
    </source>
</evidence>
<evidence type="ECO:0000259" key="11">
    <source>
        <dbReference type="PROSITE" id="PS50262"/>
    </source>
</evidence>
<dbReference type="EMBL" id="CAJOBB010000006">
    <property type="protein sequence ID" value="CAF3504691.1"/>
    <property type="molecule type" value="Genomic_DNA"/>
</dbReference>
<comment type="caution">
    <text evidence="12">The sequence shown here is derived from an EMBL/GenBank/DDBJ whole genome shotgun (WGS) entry which is preliminary data.</text>
</comment>
<keyword evidence="3 10" id="KW-0812">Transmembrane</keyword>
<dbReference type="InterPro" id="IPR000276">
    <property type="entry name" value="GPCR_Rhodpsn"/>
</dbReference>
<evidence type="ECO:0000256" key="9">
    <source>
        <dbReference type="SAM" id="MobiDB-lite"/>
    </source>
</evidence>
<evidence type="ECO:0000313" key="12">
    <source>
        <dbReference type="EMBL" id="CAF3504691.1"/>
    </source>
</evidence>
<feature type="region of interest" description="Disordered" evidence="9">
    <location>
        <begin position="1"/>
        <end position="24"/>
    </location>
</feature>
<dbReference type="Proteomes" id="UP000663868">
    <property type="component" value="Unassembled WGS sequence"/>
</dbReference>
<feature type="transmembrane region" description="Helical" evidence="10">
    <location>
        <begin position="236"/>
        <end position="256"/>
    </location>
</feature>
<feature type="domain" description="G-protein coupled receptors family 1 profile" evidence="11">
    <location>
        <begin position="80"/>
        <end position="256"/>
    </location>
</feature>
<dbReference type="PROSITE" id="PS50262">
    <property type="entry name" value="G_PROTEIN_RECEP_F1_2"/>
    <property type="match status" value="1"/>
</dbReference>
<evidence type="ECO:0000256" key="3">
    <source>
        <dbReference type="ARBA" id="ARBA00022692"/>
    </source>
</evidence>
<keyword evidence="8" id="KW-0807">Transducer</keyword>
<organism evidence="12 13">
    <name type="scientific">Adineta steineri</name>
    <dbReference type="NCBI Taxonomy" id="433720"/>
    <lineage>
        <taxon>Eukaryota</taxon>
        <taxon>Metazoa</taxon>
        <taxon>Spiralia</taxon>
        <taxon>Gnathifera</taxon>
        <taxon>Rotifera</taxon>
        <taxon>Eurotatoria</taxon>
        <taxon>Bdelloidea</taxon>
        <taxon>Adinetida</taxon>
        <taxon>Adinetidae</taxon>
        <taxon>Adineta</taxon>
    </lineage>
</organism>
<evidence type="ECO:0000256" key="4">
    <source>
        <dbReference type="ARBA" id="ARBA00022989"/>
    </source>
</evidence>
<gene>
    <name evidence="12" type="ORF">KXQ929_LOCUS259</name>
</gene>
<evidence type="ECO:0000256" key="7">
    <source>
        <dbReference type="ARBA" id="ARBA00023170"/>
    </source>
</evidence>
<evidence type="ECO:0000256" key="2">
    <source>
        <dbReference type="ARBA" id="ARBA00022475"/>
    </source>
</evidence>
<dbReference type="Pfam" id="PF00001">
    <property type="entry name" value="7tm_1"/>
    <property type="match status" value="1"/>
</dbReference>
<evidence type="ECO:0000256" key="5">
    <source>
        <dbReference type="ARBA" id="ARBA00023040"/>
    </source>
</evidence>
<dbReference type="SUPFAM" id="SSF81321">
    <property type="entry name" value="Family A G protein-coupled receptor-like"/>
    <property type="match status" value="1"/>
</dbReference>
<keyword evidence="4 10" id="KW-1133">Transmembrane helix</keyword>
<dbReference type="AlphaFoldDB" id="A0A818HA27"/>
<evidence type="ECO:0000256" key="8">
    <source>
        <dbReference type="ARBA" id="ARBA00023224"/>
    </source>
</evidence>
<dbReference type="InterPro" id="IPR017452">
    <property type="entry name" value="GPCR_Rhodpsn_7TM"/>
</dbReference>
<feature type="transmembrane region" description="Helical" evidence="10">
    <location>
        <begin position="76"/>
        <end position="95"/>
    </location>
</feature>
<dbReference type="PANTHER" id="PTHR24228:SF59">
    <property type="entry name" value="NEUROPEPTIDE RECEPTOR 15"/>
    <property type="match status" value="1"/>
</dbReference>
<keyword evidence="7" id="KW-0675">Receptor</keyword>
<dbReference type="GO" id="GO:0005886">
    <property type="term" value="C:plasma membrane"/>
    <property type="evidence" value="ECO:0007669"/>
    <property type="project" value="UniProtKB-SubCell"/>
</dbReference>
<comment type="subcellular location">
    <subcellularLocation>
        <location evidence="1">Cell membrane</location>
        <topology evidence="1">Multi-pass membrane protein</topology>
    </subcellularLocation>
</comment>
<evidence type="ECO:0000313" key="13">
    <source>
        <dbReference type="Proteomes" id="UP000663868"/>
    </source>
</evidence>
<accession>A0A818HA27</accession>
<dbReference type="PANTHER" id="PTHR24228">
    <property type="entry name" value="B2 BRADYKININ RECEPTOR/ANGIOTENSIN II RECEPTOR"/>
    <property type="match status" value="1"/>
</dbReference>
<dbReference type="GO" id="GO:0004930">
    <property type="term" value="F:G protein-coupled receptor activity"/>
    <property type="evidence" value="ECO:0007669"/>
    <property type="project" value="UniProtKB-KW"/>
</dbReference>
<evidence type="ECO:0000256" key="10">
    <source>
        <dbReference type="SAM" id="Phobius"/>
    </source>
</evidence>
<feature type="transmembrane region" description="Helical" evidence="10">
    <location>
        <begin position="139"/>
        <end position="165"/>
    </location>
</feature>
<sequence>MYPEAGDDQMYGTTKDEPWPKCSPASLRDQATILIRRTIHWKQRSSLPVPQHIQYIIDDFPSGLKPLLHFHFHKNIQIPFAFVAFTVHRFCVIVYHTKALFKTKQWVVICILTQWIAQFVISLPFVFEYYDDCTSNTVWMGFYTLITAVILPSSINMILNIYIFIHVRKSSLRVRPSRLNTITNGINHQQSRISRRDISLLKQMIFTFTMFIIGWTPALVINTVDVMIFVNFDVQMASVYLSVICLLAVIINLFIYNHEIRRYLFDSIRRCFHC</sequence>
<evidence type="ECO:0000256" key="1">
    <source>
        <dbReference type="ARBA" id="ARBA00004651"/>
    </source>
</evidence>
<feature type="transmembrane region" description="Helical" evidence="10">
    <location>
        <begin position="205"/>
        <end position="230"/>
    </location>
</feature>
<dbReference type="Gene3D" id="1.20.1070.10">
    <property type="entry name" value="Rhodopsin 7-helix transmembrane proteins"/>
    <property type="match status" value="1"/>
</dbReference>
<protein>
    <recommendedName>
        <fullName evidence="11">G-protein coupled receptors family 1 profile domain-containing protein</fullName>
    </recommendedName>
</protein>
<keyword evidence="5" id="KW-0297">G-protein coupled receptor</keyword>